<keyword evidence="1" id="KW-0812">Transmembrane</keyword>
<organism evidence="3 4">
    <name type="scientific">Heterodera trifolii</name>
    <dbReference type="NCBI Taxonomy" id="157864"/>
    <lineage>
        <taxon>Eukaryota</taxon>
        <taxon>Metazoa</taxon>
        <taxon>Ecdysozoa</taxon>
        <taxon>Nematoda</taxon>
        <taxon>Chromadorea</taxon>
        <taxon>Rhabditida</taxon>
        <taxon>Tylenchina</taxon>
        <taxon>Tylenchomorpha</taxon>
        <taxon>Tylenchoidea</taxon>
        <taxon>Heteroderidae</taxon>
        <taxon>Heteroderinae</taxon>
        <taxon>Heterodera</taxon>
    </lineage>
</organism>
<evidence type="ECO:0000256" key="2">
    <source>
        <dbReference type="SAM" id="SignalP"/>
    </source>
</evidence>
<evidence type="ECO:0000313" key="3">
    <source>
        <dbReference type="EMBL" id="KAL3124365.1"/>
    </source>
</evidence>
<comment type="caution">
    <text evidence="3">The sequence shown here is derived from an EMBL/GenBank/DDBJ whole genome shotgun (WGS) entry which is preliminary data.</text>
</comment>
<feature type="chain" id="PRO_5044747155" evidence="2">
    <location>
        <begin position="32"/>
        <end position="302"/>
    </location>
</feature>
<keyword evidence="1" id="KW-0472">Membrane</keyword>
<sequence>MVFAQCSLFPSIFAILLLLCVISALLEHGHALECKGGIETETFNATDQAIEAMHKKICPTATHCVAAFCSSAETGFYYNTWLCSRFGPDSKAECEKEGHDNANKIRAGLETQFKMPAPAANDWKCTCHYGAKGKDMDNEQFVAPAPPVVKKMPKALKCKYSMELETLKFFDNAIEEALNKEVCANATHYGFYINVWGCDTLDAKDTEAKCEKEYPEAVNLIRASWGTPTATDWKCKCHFGAKGKDMDNEQFVAPAPPEGKSTSSRHGVGMPLMAIGLIIGFLPLFRGAILGRLNDVIEVNQF</sequence>
<dbReference type="EMBL" id="JBICBT010000075">
    <property type="protein sequence ID" value="KAL3124365.1"/>
    <property type="molecule type" value="Genomic_DNA"/>
</dbReference>
<feature type="signal peptide" evidence="2">
    <location>
        <begin position="1"/>
        <end position="31"/>
    </location>
</feature>
<evidence type="ECO:0000313" key="4">
    <source>
        <dbReference type="Proteomes" id="UP001620626"/>
    </source>
</evidence>
<keyword evidence="1" id="KW-1133">Transmembrane helix</keyword>
<accession>A0ABD2MA14</accession>
<name>A0ABD2MA14_9BILA</name>
<reference evidence="3 4" key="1">
    <citation type="submission" date="2024-10" db="EMBL/GenBank/DDBJ databases">
        <authorList>
            <person name="Kim D."/>
        </authorList>
    </citation>
    <scope>NUCLEOTIDE SEQUENCE [LARGE SCALE GENOMIC DNA]</scope>
    <source>
        <strain evidence="3">BH-2024</strain>
    </source>
</reference>
<evidence type="ECO:0000256" key="1">
    <source>
        <dbReference type="SAM" id="Phobius"/>
    </source>
</evidence>
<feature type="transmembrane region" description="Helical" evidence="1">
    <location>
        <begin position="268"/>
        <end position="285"/>
    </location>
</feature>
<dbReference type="AlphaFoldDB" id="A0ABD2MA14"/>
<dbReference type="Proteomes" id="UP001620626">
    <property type="component" value="Unassembled WGS sequence"/>
</dbReference>
<keyword evidence="2" id="KW-0732">Signal</keyword>
<gene>
    <name evidence="3" type="ORF">niasHT_002749</name>
</gene>
<keyword evidence="4" id="KW-1185">Reference proteome</keyword>
<proteinExistence type="predicted"/>
<protein>
    <submittedName>
        <fullName evidence="3">Uncharacterized protein</fullName>
    </submittedName>
</protein>